<dbReference type="SMART" id="SM00952">
    <property type="entry name" value="RAP"/>
    <property type="match status" value="1"/>
</dbReference>
<dbReference type="GO" id="GO:0000963">
    <property type="term" value="P:mitochondrial RNA processing"/>
    <property type="evidence" value="ECO:0007669"/>
    <property type="project" value="TreeGrafter"/>
</dbReference>
<dbReference type="GeneTree" id="ENSGT01030000234607"/>
<dbReference type="OrthoDB" id="6501018at2759"/>
<evidence type="ECO:0000259" key="8">
    <source>
        <dbReference type="PROSITE" id="PS51286"/>
    </source>
</evidence>
<feature type="domain" description="RAP" evidence="8">
    <location>
        <begin position="567"/>
        <end position="625"/>
    </location>
</feature>
<dbReference type="Pfam" id="PF08368">
    <property type="entry name" value="FAST_2"/>
    <property type="match status" value="1"/>
</dbReference>
<dbReference type="GO" id="GO:0035770">
    <property type="term" value="C:ribonucleoprotein granule"/>
    <property type="evidence" value="ECO:0007669"/>
    <property type="project" value="TreeGrafter"/>
</dbReference>
<dbReference type="GeneID" id="102775930"/>
<dbReference type="Pfam" id="PF08373">
    <property type="entry name" value="RAP"/>
    <property type="match status" value="1"/>
</dbReference>
<dbReference type="CDD" id="cd23739">
    <property type="entry name" value="TBRG4-like_N"/>
    <property type="match status" value="1"/>
</dbReference>
<dbReference type="PANTHER" id="PTHR21228">
    <property type="entry name" value="FAST LEU-RICH DOMAIN-CONTAINING"/>
    <property type="match status" value="1"/>
</dbReference>
<dbReference type="GO" id="GO:0005759">
    <property type="term" value="C:mitochondrial matrix"/>
    <property type="evidence" value="ECO:0007669"/>
    <property type="project" value="UniProtKB-SubCell"/>
</dbReference>
<dbReference type="STRING" id="32507.ENSNBRP00000018511"/>
<sequence>MAGRLLGRCARLLCRSSSQASAAAAAAPARLPLSAAGPAEFQRAKGWPWLTERSMCERTAVTKEDHYSVSPTRTQLDESVDKATVPEDILSAWEKYGGNGNQAATALMKWAQLVLKTKGKFKEQQPELMMDSRLLDMMNTLSRQVASVWNSSLVSVLRTLWIMGVSPGDPVLSSVQTEVLWRIRRLTYRQLGYLVDWGAGRKGQQDVELVNATLKQLELRWTEIDDTKTVSALISKGERMSPSLIDRLEDKALELAEGFSGEDIRKVCVSLAAQSRRSVPLLRALSYHLLQKPSAEFTTPLIMDMAFAYGKLSFHHSQVFQRMASELLPRVPELSSADITRCAKSLGFLKWLHMPLFEAFAEHYTANSDKYTTSQLCNLLMTFARLGFQPSKGEEFFNKVHSVLEKALSDLEPFLKTDVVWSLCVLQQDKPHYLIPLIQQNHVSKLSEGSPARAENYKLKLLHIAATLSLEHPGSLDTLSSQSVPSFPASSSPLSPLQRTLRETLLKFVGRRSEALRVGVDTVYGWTIDGELVVDADNKPVDMVTIKAPHLPSGGGDQALPTGARRVAFLSWEFPNFGSKSKDLLGRFVMMRRHLQLAGFITVEVPYYEWLELKTEWQKLAYLKDKMGKAVAEDMAK</sequence>
<dbReference type="CTD" id="9238"/>
<evidence type="ECO:0000313" key="10">
    <source>
        <dbReference type="Proteomes" id="UP000261580"/>
    </source>
</evidence>
<dbReference type="GO" id="GO:0003723">
    <property type="term" value="F:RNA binding"/>
    <property type="evidence" value="ECO:0007669"/>
    <property type="project" value="TreeGrafter"/>
</dbReference>
<comment type="similarity">
    <text evidence="4">Belongs to the FAST kinase family.</text>
</comment>
<dbReference type="InterPro" id="IPR010622">
    <property type="entry name" value="FAST_Leu-rich"/>
</dbReference>
<dbReference type="InterPro" id="IPR050870">
    <property type="entry name" value="FAST_kinase"/>
</dbReference>
<dbReference type="RefSeq" id="XP_006801407.1">
    <property type="nucleotide sequence ID" value="XM_006801344.2"/>
</dbReference>
<dbReference type="PANTHER" id="PTHR21228:SF59">
    <property type="entry name" value="FAST KINASE DOMAIN-CONTAINING PROTEIN 4"/>
    <property type="match status" value="1"/>
</dbReference>
<dbReference type="Proteomes" id="UP000261580">
    <property type="component" value="Unassembled WGS sequence"/>
</dbReference>
<dbReference type="AlphaFoldDB" id="A0A3Q4H9L1"/>
<dbReference type="Ensembl" id="ENSNBRT00000019002.1">
    <property type="protein sequence ID" value="ENSNBRP00000018511.1"/>
    <property type="gene ID" value="ENSNBRG00000014277.1"/>
</dbReference>
<dbReference type="Pfam" id="PF06743">
    <property type="entry name" value="FAST_1"/>
    <property type="match status" value="1"/>
</dbReference>
<keyword evidence="3" id="KW-0496">Mitochondrion</keyword>
<keyword evidence="2" id="KW-0809">Transit peptide</keyword>
<protein>
    <recommendedName>
        <fullName evidence="5">FAST kinase domain-containing protein 4</fullName>
    </recommendedName>
    <alternativeName>
        <fullName evidence="7">Protein TBRG4</fullName>
    </alternativeName>
    <alternativeName>
        <fullName evidence="6">Transforming growth factor beta regulator 4</fullName>
    </alternativeName>
</protein>
<accession>A0A3Q4H9L1</accession>
<dbReference type="OMA" id="LCILQQA"/>
<dbReference type="InterPro" id="IPR013579">
    <property type="entry name" value="FAST_2"/>
</dbReference>
<comment type="subcellular location">
    <subcellularLocation>
        <location evidence="1">Mitochondrion matrix</location>
    </subcellularLocation>
</comment>
<dbReference type="Bgee" id="ENSNBRG00000014277">
    <property type="expression patterns" value="Expressed in skeletal muscle tissue and 6 other cell types or tissues"/>
</dbReference>
<organism evidence="9 10">
    <name type="scientific">Neolamprologus brichardi</name>
    <name type="common">Fairy cichlid</name>
    <name type="synonym">Lamprologus brichardi</name>
    <dbReference type="NCBI Taxonomy" id="32507"/>
    <lineage>
        <taxon>Eukaryota</taxon>
        <taxon>Metazoa</taxon>
        <taxon>Chordata</taxon>
        <taxon>Craniata</taxon>
        <taxon>Vertebrata</taxon>
        <taxon>Euteleostomi</taxon>
        <taxon>Actinopterygii</taxon>
        <taxon>Neopterygii</taxon>
        <taxon>Teleostei</taxon>
        <taxon>Neoteleostei</taxon>
        <taxon>Acanthomorphata</taxon>
        <taxon>Ovalentaria</taxon>
        <taxon>Cichlomorphae</taxon>
        <taxon>Cichliformes</taxon>
        <taxon>Cichlidae</taxon>
        <taxon>African cichlids</taxon>
        <taxon>Pseudocrenilabrinae</taxon>
        <taxon>Lamprologini</taxon>
        <taxon>Neolamprologus</taxon>
    </lineage>
</organism>
<dbReference type="PROSITE" id="PS51286">
    <property type="entry name" value="RAP"/>
    <property type="match status" value="1"/>
</dbReference>
<dbReference type="InterPro" id="IPR013584">
    <property type="entry name" value="RAP"/>
</dbReference>
<dbReference type="GO" id="GO:0044528">
    <property type="term" value="P:regulation of mitochondrial mRNA stability"/>
    <property type="evidence" value="ECO:0007669"/>
    <property type="project" value="InterPro"/>
</dbReference>
<evidence type="ECO:0000256" key="1">
    <source>
        <dbReference type="ARBA" id="ARBA00004305"/>
    </source>
</evidence>
<keyword evidence="10" id="KW-1185">Reference proteome</keyword>
<evidence type="ECO:0000256" key="6">
    <source>
        <dbReference type="ARBA" id="ARBA00042265"/>
    </source>
</evidence>
<evidence type="ECO:0000256" key="7">
    <source>
        <dbReference type="ARBA" id="ARBA00043220"/>
    </source>
</evidence>
<reference evidence="9" key="2">
    <citation type="submission" date="2025-09" db="UniProtKB">
        <authorList>
            <consortium name="Ensembl"/>
        </authorList>
    </citation>
    <scope>IDENTIFICATION</scope>
</reference>
<reference evidence="9" key="1">
    <citation type="submission" date="2025-08" db="UniProtKB">
        <authorList>
            <consortium name="Ensembl"/>
        </authorList>
    </citation>
    <scope>IDENTIFICATION</scope>
</reference>
<evidence type="ECO:0000256" key="2">
    <source>
        <dbReference type="ARBA" id="ARBA00022946"/>
    </source>
</evidence>
<name>A0A3Q4H9L1_NEOBR</name>
<evidence type="ECO:0000256" key="3">
    <source>
        <dbReference type="ARBA" id="ARBA00023128"/>
    </source>
</evidence>
<evidence type="ECO:0000256" key="4">
    <source>
        <dbReference type="ARBA" id="ARBA00038281"/>
    </source>
</evidence>
<evidence type="ECO:0000256" key="5">
    <source>
        <dbReference type="ARBA" id="ARBA00040471"/>
    </source>
</evidence>
<proteinExistence type="inferred from homology"/>
<evidence type="ECO:0000313" key="9">
    <source>
        <dbReference type="Ensembl" id="ENSNBRP00000018511.1"/>
    </source>
</evidence>